<dbReference type="GeneID" id="9047328"/>
<evidence type="ECO:0000313" key="2">
    <source>
        <dbReference type="Proteomes" id="UP000007800"/>
    </source>
</evidence>
<dbReference type="Proteomes" id="UP000007800">
    <property type="component" value="Unassembled WGS sequence"/>
</dbReference>
<dbReference type="AlphaFoldDB" id="C5LIY2"/>
<evidence type="ECO:0000313" key="1">
    <source>
        <dbReference type="EMBL" id="EER03317.1"/>
    </source>
</evidence>
<accession>C5LIY2</accession>
<dbReference type="EMBL" id="GG682245">
    <property type="protein sequence ID" value="EER03317.1"/>
    <property type="molecule type" value="Genomic_DNA"/>
</dbReference>
<protein>
    <submittedName>
        <fullName evidence="1">Uncharacterized protein</fullName>
    </submittedName>
</protein>
<dbReference type="RefSeq" id="XP_002771501.1">
    <property type="nucleotide sequence ID" value="XM_002771455.1"/>
</dbReference>
<dbReference type="InParanoid" id="C5LIY2"/>
<dbReference type="OrthoDB" id="10275709at2759"/>
<gene>
    <name evidence="1" type="ORF">Pmar_PMAR000555</name>
</gene>
<reference evidence="1 2" key="1">
    <citation type="submission" date="2008-07" db="EMBL/GenBank/DDBJ databases">
        <authorList>
            <person name="El-Sayed N."/>
            <person name="Caler E."/>
            <person name="Inman J."/>
            <person name="Amedeo P."/>
            <person name="Hass B."/>
            <person name="Wortman J."/>
        </authorList>
    </citation>
    <scope>NUCLEOTIDE SEQUENCE [LARGE SCALE GENOMIC DNA]</scope>
    <source>
        <strain evidence="2">ATCC 50983 / TXsc</strain>
    </source>
</reference>
<proteinExistence type="predicted"/>
<name>C5LIY2_PERM5</name>
<keyword evidence="2" id="KW-1185">Reference proteome</keyword>
<sequence length="115" mass="12382">MRIRMKLEPTLRDAIRVQVVIAPPADWGAFLSGWSGSKLVTLIPGVAKELTGLAVIGIKAGPVRMQHLVRASLVSRQDGKDLPDVEGGVTIDNFDAIDLFVLPSRAGVPIERETV</sequence>
<organism evidence="2">
    <name type="scientific">Perkinsus marinus (strain ATCC 50983 / TXsc)</name>
    <dbReference type="NCBI Taxonomy" id="423536"/>
    <lineage>
        <taxon>Eukaryota</taxon>
        <taxon>Sar</taxon>
        <taxon>Alveolata</taxon>
        <taxon>Perkinsozoa</taxon>
        <taxon>Perkinsea</taxon>
        <taxon>Perkinsida</taxon>
        <taxon>Perkinsidae</taxon>
        <taxon>Perkinsus</taxon>
    </lineage>
</organism>